<proteinExistence type="predicted"/>
<organism evidence="1 2">
    <name type="scientific">Candidatus Magnetoglobus multicellularis str. Araruama</name>
    <dbReference type="NCBI Taxonomy" id="890399"/>
    <lineage>
        <taxon>Bacteria</taxon>
        <taxon>Pseudomonadati</taxon>
        <taxon>Thermodesulfobacteriota</taxon>
        <taxon>Desulfobacteria</taxon>
        <taxon>Desulfobacterales</taxon>
        <taxon>Desulfobacteraceae</taxon>
        <taxon>Candidatus Magnetoglobus</taxon>
    </lineage>
</organism>
<dbReference type="AlphaFoldDB" id="A0A1V1P0C0"/>
<dbReference type="Pfam" id="PF01954">
    <property type="entry name" value="AF2212-like"/>
    <property type="match status" value="1"/>
</dbReference>
<accession>A0A1V1P0C0</accession>
<evidence type="ECO:0008006" key="3">
    <source>
        <dbReference type="Google" id="ProtNLM"/>
    </source>
</evidence>
<evidence type="ECO:0000313" key="2">
    <source>
        <dbReference type="Proteomes" id="UP000189670"/>
    </source>
</evidence>
<dbReference type="Proteomes" id="UP000189670">
    <property type="component" value="Unassembled WGS sequence"/>
</dbReference>
<name>A0A1V1P0C0_9BACT</name>
<dbReference type="Gene3D" id="4.10.1150.10">
    <property type="entry name" value="AF2212/PG0164-like"/>
    <property type="match status" value="1"/>
</dbReference>
<protein>
    <recommendedName>
        <fullName evidence="3">DUF104 domain-containing protein</fullName>
    </recommendedName>
</protein>
<evidence type="ECO:0000313" key="1">
    <source>
        <dbReference type="EMBL" id="ETR68297.1"/>
    </source>
</evidence>
<sequence>MPQVINAIYKQGFFHPLEPIFIKEKQTVRILIIAEKTNNDADNDNYYNNIEWLTLPSNKPDVKPVSNKERQRIADILGKASSKPVSEMIIEDRG</sequence>
<dbReference type="SUPFAM" id="SSF141694">
    <property type="entry name" value="AF2212/PG0164-like"/>
    <property type="match status" value="1"/>
</dbReference>
<comment type="caution">
    <text evidence="1">The sequence shown here is derived from an EMBL/GenBank/DDBJ whole genome shotgun (WGS) entry which is preliminary data.</text>
</comment>
<dbReference type="InterPro" id="IPR024069">
    <property type="entry name" value="AF2212-like_dom_sf"/>
</dbReference>
<reference evidence="2" key="1">
    <citation type="submission" date="2012-11" db="EMBL/GenBank/DDBJ databases">
        <authorList>
            <person name="Lucero-Rivera Y.E."/>
            <person name="Tovar-Ramirez D."/>
        </authorList>
    </citation>
    <scope>NUCLEOTIDE SEQUENCE [LARGE SCALE GENOMIC DNA]</scope>
    <source>
        <strain evidence="2">Araruama</strain>
    </source>
</reference>
<dbReference type="InterPro" id="IPR008203">
    <property type="entry name" value="AF2212-like"/>
</dbReference>
<gene>
    <name evidence="1" type="ORF">OMM_10669</name>
</gene>
<dbReference type="EMBL" id="ATBP01001004">
    <property type="protein sequence ID" value="ETR68297.1"/>
    <property type="molecule type" value="Genomic_DNA"/>
</dbReference>